<feature type="compositionally biased region" description="Basic and acidic residues" evidence="1">
    <location>
        <begin position="36"/>
        <end position="49"/>
    </location>
</feature>
<sequence length="49" mass="5587">KKPEDRTSKTPTNKLSMPEEGKVNSKRPISSPENNSADKRTREDDEKTE</sequence>
<dbReference type="EMBL" id="CP045894">
    <property type="protein sequence ID" value="QQP54892.1"/>
    <property type="molecule type" value="Genomic_DNA"/>
</dbReference>
<keyword evidence="3" id="KW-1185">Reference proteome</keyword>
<evidence type="ECO:0000313" key="2">
    <source>
        <dbReference type="EMBL" id="QQP54892.1"/>
    </source>
</evidence>
<feature type="region of interest" description="Disordered" evidence="1">
    <location>
        <begin position="1"/>
        <end position="49"/>
    </location>
</feature>
<dbReference type="Proteomes" id="UP000595437">
    <property type="component" value="Chromosome 5"/>
</dbReference>
<feature type="non-terminal residue" evidence="2">
    <location>
        <position position="1"/>
    </location>
</feature>
<evidence type="ECO:0000313" key="3">
    <source>
        <dbReference type="Proteomes" id="UP000595437"/>
    </source>
</evidence>
<reference evidence="3" key="1">
    <citation type="submission" date="2021-01" db="EMBL/GenBank/DDBJ databases">
        <title>Caligus Genome Assembly.</title>
        <authorList>
            <person name="Gallardo-Escarate C."/>
        </authorList>
    </citation>
    <scope>NUCLEOTIDE SEQUENCE [LARGE SCALE GENOMIC DNA]</scope>
</reference>
<dbReference type="AlphaFoldDB" id="A0A7T8QTW0"/>
<gene>
    <name evidence="2" type="ORF">FKW44_007877</name>
</gene>
<protein>
    <submittedName>
        <fullName evidence="2">Uncharacterized protein</fullName>
    </submittedName>
</protein>
<name>A0A7T8QTW0_CALRO</name>
<organism evidence="2 3">
    <name type="scientific">Caligus rogercresseyi</name>
    <name type="common">Sea louse</name>
    <dbReference type="NCBI Taxonomy" id="217165"/>
    <lineage>
        <taxon>Eukaryota</taxon>
        <taxon>Metazoa</taxon>
        <taxon>Ecdysozoa</taxon>
        <taxon>Arthropoda</taxon>
        <taxon>Crustacea</taxon>
        <taxon>Multicrustacea</taxon>
        <taxon>Hexanauplia</taxon>
        <taxon>Copepoda</taxon>
        <taxon>Siphonostomatoida</taxon>
        <taxon>Caligidae</taxon>
        <taxon>Caligus</taxon>
    </lineage>
</organism>
<evidence type="ECO:0000256" key="1">
    <source>
        <dbReference type="SAM" id="MobiDB-lite"/>
    </source>
</evidence>
<proteinExistence type="predicted"/>
<accession>A0A7T8QTW0</accession>